<feature type="domain" description="Response regulatory" evidence="6">
    <location>
        <begin position="13"/>
        <end position="128"/>
    </location>
</feature>
<dbReference type="PANTHER" id="PTHR44688:SF16">
    <property type="entry name" value="DNA-BINDING TRANSCRIPTIONAL ACTIVATOR DEVR_DOSR"/>
    <property type="match status" value="1"/>
</dbReference>
<dbReference type="PRINTS" id="PR00038">
    <property type="entry name" value="HTHLUXR"/>
</dbReference>
<feature type="modified residue" description="4-aspartylphosphate" evidence="4">
    <location>
        <position position="62"/>
    </location>
</feature>
<dbReference type="Pfam" id="PF00196">
    <property type="entry name" value="GerE"/>
    <property type="match status" value="1"/>
</dbReference>
<dbReference type="PROSITE" id="PS50043">
    <property type="entry name" value="HTH_LUXR_2"/>
    <property type="match status" value="1"/>
</dbReference>
<evidence type="ECO:0000259" key="6">
    <source>
        <dbReference type="PROSITE" id="PS50110"/>
    </source>
</evidence>
<accession>A0A931IG97</accession>
<dbReference type="Gene3D" id="1.10.10.10">
    <property type="entry name" value="Winged helix-like DNA-binding domain superfamily/Winged helix DNA-binding domain"/>
    <property type="match status" value="1"/>
</dbReference>
<keyword evidence="3" id="KW-0804">Transcription</keyword>
<reference evidence="7" key="1">
    <citation type="submission" date="2020-11" db="EMBL/GenBank/DDBJ databases">
        <title>Nocardia NEAU-351.nov., a novel actinomycete isolated from the cow dung.</title>
        <authorList>
            <person name="Zhang X."/>
        </authorList>
    </citation>
    <scope>NUCLEOTIDE SEQUENCE</scope>
    <source>
        <strain evidence="7">NEAU-351</strain>
    </source>
</reference>
<dbReference type="CDD" id="cd06170">
    <property type="entry name" value="LuxR_C_like"/>
    <property type="match status" value="1"/>
</dbReference>
<protein>
    <submittedName>
        <fullName evidence="7">Response regulator transcription factor</fullName>
    </submittedName>
</protein>
<comment type="caution">
    <text evidence="7">The sequence shown here is derived from an EMBL/GenBank/DDBJ whole genome shotgun (WGS) entry which is preliminary data.</text>
</comment>
<evidence type="ECO:0000256" key="2">
    <source>
        <dbReference type="ARBA" id="ARBA00023125"/>
    </source>
</evidence>
<dbReference type="PANTHER" id="PTHR44688">
    <property type="entry name" value="DNA-BINDING TRANSCRIPTIONAL ACTIVATOR DEVR_DOSR"/>
    <property type="match status" value="1"/>
</dbReference>
<dbReference type="InterPro" id="IPR036388">
    <property type="entry name" value="WH-like_DNA-bd_sf"/>
</dbReference>
<evidence type="ECO:0000256" key="4">
    <source>
        <dbReference type="PROSITE-ProRule" id="PRU00169"/>
    </source>
</evidence>
<dbReference type="Proteomes" id="UP000655751">
    <property type="component" value="Unassembled WGS sequence"/>
</dbReference>
<evidence type="ECO:0000256" key="1">
    <source>
        <dbReference type="ARBA" id="ARBA00023015"/>
    </source>
</evidence>
<dbReference type="InterPro" id="IPR001789">
    <property type="entry name" value="Sig_transdc_resp-reg_receiver"/>
</dbReference>
<dbReference type="SMART" id="SM00421">
    <property type="entry name" value="HTH_LUXR"/>
    <property type="match status" value="1"/>
</dbReference>
<keyword evidence="1" id="KW-0805">Transcription regulation</keyword>
<dbReference type="SUPFAM" id="SSF46894">
    <property type="entry name" value="C-terminal effector domain of the bipartite response regulators"/>
    <property type="match status" value="1"/>
</dbReference>
<sequence length="219" mass="24179">MTTPEPASAPRRIGLVEDHLDAMRSALCGFFRPHPDLELVAAASTVPELLAQTDRLDLVILDLQGLPDKSTPRKNIKALKSAGIENILVYTSRDRRYLVQEAGKAGVLGVVMKTDSEATVVEAIRLAADGQPAPSVDWAAALDADRELIPQLTPREREVLAMYASGDTAKDIAAQLYLAPETVRKYVMKIKDKYTEVGLEIHKKSEMRRIARRDGYIDE</sequence>
<feature type="domain" description="HTH luxR-type" evidence="5">
    <location>
        <begin position="145"/>
        <end position="215"/>
    </location>
</feature>
<dbReference type="EMBL" id="JADMLG010000012">
    <property type="protein sequence ID" value="MBH0779851.1"/>
    <property type="molecule type" value="Genomic_DNA"/>
</dbReference>
<evidence type="ECO:0000256" key="3">
    <source>
        <dbReference type="ARBA" id="ARBA00023163"/>
    </source>
</evidence>
<evidence type="ECO:0000259" key="5">
    <source>
        <dbReference type="PROSITE" id="PS50043"/>
    </source>
</evidence>
<evidence type="ECO:0000313" key="8">
    <source>
        <dbReference type="Proteomes" id="UP000655751"/>
    </source>
</evidence>
<dbReference type="GO" id="GO:0003677">
    <property type="term" value="F:DNA binding"/>
    <property type="evidence" value="ECO:0007669"/>
    <property type="project" value="UniProtKB-KW"/>
</dbReference>
<dbReference type="InterPro" id="IPR011006">
    <property type="entry name" value="CheY-like_superfamily"/>
</dbReference>
<dbReference type="GO" id="GO:0006355">
    <property type="term" value="P:regulation of DNA-templated transcription"/>
    <property type="evidence" value="ECO:0007669"/>
    <property type="project" value="InterPro"/>
</dbReference>
<keyword evidence="2" id="KW-0238">DNA-binding</keyword>
<dbReference type="PROSITE" id="PS50110">
    <property type="entry name" value="RESPONSE_REGULATORY"/>
    <property type="match status" value="1"/>
</dbReference>
<dbReference type="GO" id="GO:0000160">
    <property type="term" value="P:phosphorelay signal transduction system"/>
    <property type="evidence" value="ECO:0007669"/>
    <property type="project" value="InterPro"/>
</dbReference>
<dbReference type="SUPFAM" id="SSF52172">
    <property type="entry name" value="CheY-like"/>
    <property type="match status" value="1"/>
</dbReference>
<gene>
    <name evidence="7" type="ORF">IT779_26615</name>
</gene>
<name>A0A931IG97_9NOCA</name>
<dbReference type="RefSeq" id="WP_196152156.1">
    <property type="nucleotide sequence ID" value="NZ_JADMLG010000012.1"/>
</dbReference>
<dbReference type="InterPro" id="IPR000792">
    <property type="entry name" value="Tscrpt_reg_LuxR_C"/>
</dbReference>
<proteinExistence type="predicted"/>
<dbReference type="Gene3D" id="3.40.50.2300">
    <property type="match status" value="1"/>
</dbReference>
<keyword evidence="4" id="KW-0597">Phosphoprotein</keyword>
<dbReference type="InterPro" id="IPR016032">
    <property type="entry name" value="Sig_transdc_resp-reg_C-effctor"/>
</dbReference>
<dbReference type="AlphaFoldDB" id="A0A931IG97"/>
<evidence type="ECO:0000313" key="7">
    <source>
        <dbReference type="EMBL" id="MBH0779851.1"/>
    </source>
</evidence>
<keyword evidence="8" id="KW-1185">Reference proteome</keyword>
<organism evidence="7 8">
    <name type="scientific">Nocardia bovistercoris</name>
    <dbReference type="NCBI Taxonomy" id="2785916"/>
    <lineage>
        <taxon>Bacteria</taxon>
        <taxon>Bacillati</taxon>
        <taxon>Actinomycetota</taxon>
        <taxon>Actinomycetes</taxon>
        <taxon>Mycobacteriales</taxon>
        <taxon>Nocardiaceae</taxon>
        <taxon>Nocardia</taxon>
    </lineage>
</organism>